<dbReference type="Pfam" id="PF08352">
    <property type="entry name" value="oligo_HPY"/>
    <property type="match status" value="1"/>
</dbReference>
<keyword evidence="9 11" id="KW-1133">Transmembrane helix</keyword>
<dbReference type="Gene3D" id="3.40.50.300">
    <property type="entry name" value="P-loop containing nucleotide triphosphate hydrolases"/>
    <property type="match status" value="1"/>
</dbReference>
<evidence type="ECO:0000256" key="10">
    <source>
        <dbReference type="ARBA" id="ARBA00023136"/>
    </source>
</evidence>
<evidence type="ECO:0000256" key="6">
    <source>
        <dbReference type="ARBA" id="ARBA00022692"/>
    </source>
</evidence>
<dbReference type="PROSITE" id="PS50893">
    <property type="entry name" value="ABC_TRANSPORTER_2"/>
    <property type="match status" value="1"/>
</dbReference>
<evidence type="ECO:0000256" key="2">
    <source>
        <dbReference type="ARBA" id="ARBA00004202"/>
    </source>
</evidence>
<dbReference type="Pfam" id="PF00528">
    <property type="entry name" value="BPD_transp_1"/>
    <property type="match status" value="1"/>
</dbReference>
<feature type="transmembrane region" description="Helical" evidence="11">
    <location>
        <begin position="127"/>
        <end position="149"/>
    </location>
</feature>
<dbReference type="InterPro" id="IPR017871">
    <property type="entry name" value="ABC_transporter-like_CS"/>
</dbReference>
<dbReference type="InterPro" id="IPR003439">
    <property type="entry name" value="ABC_transporter-like_ATP-bd"/>
</dbReference>
<dbReference type="CDD" id="cd03257">
    <property type="entry name" value="ABC_NikE_OppD_transporters"/>
    <property type="match status" value="1"/>
</dbReference>
<evidence type="ECO:0000256" key="1">
    <source>
        <dbReference type="ARBA" id="ARBA00004141"/>
    </source>
</evidence>
<evidence type="ECO:0000256" key="4">
    <source>
        <dbReference type="ARBA" id="ARBA00022448"/>
    </source>
</evidence>
<dbReference type="InterPro" id="IPR000515">
    <property type="entry name" value="MetI-like"/>
</dbReference>
<keyword evidence="5" id="KW-1003">Cell membrane</keyword>
<dbReference type="InterPro" id="IPR025966">
    <property type="entry name" value="OppC_N"/>
</dbReference>
<evidence type="ECO:0000259" key="13">
    <source>
        <dbReference type="PROSITE" id="PS50893"/>
    </source>
</evidence>
<dbReference type="InterPro" id="IPR050388">
    <property type="entry name" value="ABC_Ni/Peptide_Import"/>
</dbReference>
<gene>
    <name evidence="15" type="ORF">ACEZDE_31410</name>
</gene>
<keyword evidence="8" id="KW-0067">ATP-binding</keyword>
<dbReference type="Gene3D" id="1.10.3720.10">
    <property type="entry name" value="MetI-like"/>
    <property type="match status" value="1"/>
</dbReference>
<keyword evidence="6 11" id="KW-0812">Transmembrane</keyword>
<evidence type="ECO:0000313" key="16">
    <source>
        <dbReference type="Proteomes" id="UP001592531"/>
    </source>
</evidence>
<feature type="transmembrane region" description="Helical" evidence="11">
    <location>
        <begin position="30"/>
        <end position="48"/>
    </location>
</feature>
<evidence type="ECO:0000313" key="15">
    <source>
        <dbReference type="EMBL" id="MFC1421116.1"/>
    </source>
</evidence>
<feature type="region of interest" description="Disordered" evidence="12">
    <location>
        <begin position="617"/>
        <end position="638"/>
    </location>
</feature>
<sequence length="638" mass="66646">MNTVVHRADSPVGPAGPAARASRALATSPLAMTAVAWLVLVVLTSVFADQLAPFDPLTQNLTELLKPPSATHWLGTDSLGRDVLSRLMHGGDTLLWGAAEATAIAVALGLPAGLLSGYRGGIADAVISWLVDLTFAVPAFVVLVALAVIYPQNTAVMMAVLGVLGAGAATRLVRNSTRTVRDELFVDAARVSGLPLRTILFRHVLPTVVAPVIMLAATSMAICVIVLSSLSFLGLGGSPEAPSWGQMIYEASQNITVDSWLLVPPGAVLILTVIAFNLIANTVRDALPGGPTPRPVRHRRTVLSEPAAQRPDAEPETLLGVHGLVVEFPSGPVVDGVTFAVRKGETLGLVGESGSGKTVTALAIPGLLPIDGQITAGSVRFAGQELAGAAERLLSRVRGRGVAYIAQEPMAALDPCYTVGNQLRAALRHFGATRRAAAARAGDLLREVGISDPDRVMRCHPHKISGGMAQRVAIALALSGDPALLIADEPTTALDVTVQAAILDLFRNVVATGERALVLVSHDIGVVADVCDRVAVMYAGQIVEQGETDTVLRVPRHPYTRALLRSMPSLDTAGRLPVIPGSVPAPDAWPEGCRFAARCALATDACTKGPIPLMDVSGPSPRTTRCIRGDDLTPEPSR</sequence>
<dbReference type="PROSITE" id="PS50928">
    <property type="entry name" value="ABC_TM1"/>
    <property type="match status" value="1"/>
</dbReference>
<dbReference type="NCBIfam" id="TIGR01727">
    <property type="entry name" value="oligo_HPY"/>
    <property type="match status" value="1"/>
</dbReference>
<name>A0ABV6W5J3_9ACTN</name>
<feature type="compositionally biased region" description="Basic and acidic residues" evidence="12">
    <location>
        <begin position="627"/>
        <end position="638"/>
    </location>
</feature>
<comment type="similarity">
    <text evidence="11">Belongs to the binding-protein-dependent transport system permease family.</text>
</comment>
<keyword evidence="4 11" id="KW-0813">Transport</keyword>
<dbReference type="Proteomes" id="UP001592531">
    <property type="component" value="Unassembled WGS sequence"/>
</dbReference>
<protein>
    <submittedName>
        <fullName evidence="15">Dipeptide/oligopeptide/nickel ABC transporter permease/ATP-binding protein</fullName>
    </submittedName>
</protein>
<keyword evidence="16" id="KW-1185">Reference proteome</keyword>
<evidence type="ECO:0000256" key="9">
    <source>
        <dbReference type="ARBA" id="ARBA00022989"/>
    </source>
</evidence>
<dbReference type="InterPro" id="IPR035906">
    <property type="entry name" value="MetI-like_sf"/>
</dbReference>
<keyword evidence="10 11" id="KW-0472">Membrane</keyword>
<dbReference type="InterPro" id="IPR027417">
    <property type="entry name" value="P-loop_NTPase"/>
</dbReference>
<evidence type="ECO:0000256" key="5">
    <source>
        <dbReference type="ARBA" id="ARBA00022475"/>
    </source>
</evidence>
<evidence type="ECO:0000256" key="3">
    <source>
        <dbReference type="ARBA" id="ARBA00005417"/>
    </source>
</evidence>
<comment type="caution">
    <text evidence="15">The sequence shown here is derived from an EMBL/GenBank/DDBJ whole genome shotgun (WGS) entry which is preliminary data.</text>
</comment>
<comment type="subcellular location">
    <subcellularLocation>
        <location evidence="11">Cell membrane</location>
        <topology evidence="11">Multi-pass membrane protein</topology>
    </subcellularLocation>
    <subcellularLocation>
        <location evidence="2">Cell membrane</location>
        <topology evidence="2">Peripheral membrane protein</topology>
    </subcellularLocation>
    <subcellularLocation>
        <location evidence="1">Membrane</location>
        <topology evidence="1">Multi-pass membrane protein</topology>
    </subcellularLocation>
</comment>
<dbReference type="CDD" id="cd06261">
    <property type="entry name" value="TM_PBP2"/>
    <property type="match status" value="1"/>
</dbReference>
<dbReference type="Pfam" id="PF00005">
    <property type="entry name" value="ABC_tran"/>
    <property type="match status" value="1"/>
</dbReference>
<dbReference type="SUPFAM" id="SSF52540">
    <property type="entry name" value="P-loop containing nucleoside triphosphate hydrolases"/>
    <property type="match status" value="1"/>
</dbReference>
<dbReference type="EMBL" id="JBHFAB010000034">
    <property type="protein sequence ID" value="MFC1421116.1"/>
    <property type="molecule type" value="Genomic_DNA"/>
</dbReference>
<dbReference type="PROSITE" id="PS00211">
    <property type="entry name" value="ABC_TRANSPORTER_1"/>
    <property type="match status" value="1"/>
</dbReference>
<dbReference type="SUPFAM" id="SSF161098">
    <property type="entry name" value="MetI-like"/>
    <property type="match status" value="1"/>
</dbReference>
<proteinExistence type="inferred from homology"/>
<accession>A0ABV6W5J3</accession>
<feature type="transmembrane region" description="Helical" evidence="11">
    <location>
        <begin position="94"/>
        <end position="115"/>
    </location>
</feature>
<comment type="similarity">
    <text evidence="3">Belongs to the ABC transporter superfamily.</text>
</comment>
<dbReference type="InterPro" id="IPR003593">
    <property type="entry name" value="AAA+_ATPase"/>
</dbReference>
<evidence type="ECO:0000256" key="7">
    <source>
        <dbReference type="ARBA" id="ARBA00022741"/>
    </source>
</evidence>
<dbReference type="PANTHER" id="PTHR43297">
    <property type="entry name" value="OLIGOPEPTIDE TRANSPORT ATP-BINDING PROTEIN APPD"/>
    <property type="match status" value="1"/>
</dbReference>
<feature type="transmembrane region" description="Helical" evidence="11">
    <location>
        <begin position="204"/>
        <end position="233"/>
    </location>
</feature>
<dbReference type="Pfam" id="PF12911">
    <property type="entry name" value="OppC_N"/>
    <property type="match status" value="1"/>
</dbReference>
<evidence type="ECO:0000256" key="11">
    <source>
        <dbReference type="RuleBase" id="RU363032"/>
    </source>
</evidence>
<feature type="transmembrane region" description="Helical" evidence="11">
    <location>
        <begin position="155"/>
        <end position="173"/>
    </location>
</feature>
<dbReference type="PANTHER" id="PTHR43297:SF2">
    <property type="entry name" value="DIPEPTIDE TRANSPORT ATP-BINDING PROTEIN DPPD"/>
    <property type="match status" value="1"/>
</dbReference>
<dbReference type="InterPro" id="IPR013563">
    <property type="entry name" value="Oligopep_ABC_C"/>
</dbReference>
<feature type="domain" description="ABC transmembrane type-1" evidence="14">
    <location>
        <begin position="91"/>
        <end position="280"/>
    </location>
</feature>
<dbReference type="SMART" id="SM00382">
    <property type="entry name" value="AAA"/>
    <property type="match status" value="1"/>
</dbReference>
<feature type="domain" description="ABC transporter" evidence="13">
    <location>
        <begin position="319"/>
        <end position="564"/>
    </location>
</feature>
<reference evidence="15 16" key="1">
    <citation type="submission" date="2024-09" db="EMBL/GenBank/DDBJ databases">
        <authorList>
            <person name="Lee S.D."/>
        </authorList>
    </citation>
    <scope>NUCLEOTIDE SEQUENCE [LARGE SCALE GENOMIC DNA]</scope>
    <source>
        <strain evidence="15 16">N8-3</strain>
    </source>
</reference>
<organism evidence="15 16">
    <name type="scientific">Streptacidiphilus cavernicola</name>
    <dbReference type="NCBI Taxonomy" id="3342716"/>
    <lineage>
        <taxon>Bacteria</taxon>
        <taxon>Bacillati</taxon>
        <taxon>Actinomycetota</taxon>
        <taxon>Actinomycetes</taxon>
        <taxon>Kitasatosporales</taxon>
        <taxon>Streptomycetaceae</taxon>
        <taxon>Streptacidiphilus</taxon>
    </lineage>
</organism>
<keyword evidence="7" id="KW-0547">Nucleotide-binding</keyword>
<evidence type="ECO:0000256" key="8">
    <source>
        <dbReference type="ARBA" id="ARBA00022840"/>
    </source>
</evidence>
<evidence type="ECO:0000259" key="14">
    <source>
        <dbReference type="PROSITE" id="PS50928"/>
    </source>
</evidence>
<dbReference type="RefSeq" id="WP_380543700.1">
    <property type="nucleotide sequence ID" value="NZ_JBHFAB010000034.1"/>
</dbReference>
<evidence type="ECO:0000256" key="12">
    <source>
        <dbReference type="SAM" id="MobiDB-lite"/>
    </source>
</evidence>